<evidence type="ECO:0000313" key="2">
    <source>
        <dbReference type="EMBL" id="TYG96889.1"/>
    </source>
</evidence>
<protein>
    <submittedName>
        <fullName evidence="2">Uncharacterized protein</fullName>
    </submittedName>
</protein>
<proteinExistence type="predicted"/>
<keyword evidence="3" id="KW-1185">Reference proteome</keyword>
<organism evidence="2 3">
    <name type="scientific">Gossypium darwinii</name>
    <name type="common">Darwin's cotton</name>
    <name type="synonym">Gossypium barbadense var. darwinii</name>
    <dbReference type="NCBI Taxonomy" id="34276"/>
    <lineage>
        <taxon>Eukaryota</taxon>
        <taxon>Viridiplantae</taxon>
        <taxon>Streptophyta</taxon>
        <taxon>Embryophyta</taxon>
        <taxon>Tracheophyta</taxon>
        <taxon>Spermatophyta</taxon>
        <taxon>Magnoliopsida</taxon>
        <taxon>eudicotyledons</taxon>
        <taxon>Gunneridae</taxon>
        <taxon>Pentapetalae</taxon>
        <taxon>rosids</taxon>
        <taxon>malvids</taxon>
        <taxon>Malvales</taxon>
        <taxon>Malvaceae</taxon>
        <taxon>Malvoideae</taxon>
        <taxon>Gossypium</taxon>
    </lineage>
</organism>
<name>A0A5D2EV84_GOSDA</name>
<evidence type="ECO:0000256" key="1">
    <source>
        <dbReference type="SAM" id="Phobius"/>
    </source>
</evidence>
<keyword evidence="1" id="KW-0812">Transmembrane</keyword>
<gene>
    <name evidence="2" type="ORF">ES288_A11G388900v1</name>
</gene>
<keyword evidence="1" id="KW-1133">Transmembrane helix</keyword>
<dbReference type="Proteomes" id="UP000323506">
    <property type="component" value="Chromosome A11"/>
</dbReference>
<dbReference type="AlphaFoldDB" id="A0A5D2EV84"/>
<reference evidence="2 3" key="1">
    <citation type="submission" date="2019-06" db="EMBL/GenBank/DDBJ databases">
        <title>WGS assembly of Gossypium darwinii.</title>
        <authorList>
            <person name="Chen Z.J."/>
            <person name="Sreedasyam A."/>
            <person name="Ando A."/>
            <person name="Song Q."/>
            <person name="De L."/>
            <person name="Hulse-Kemp A."/>
            <person name="Ding M."/>
            <person name="Ye W."/>
            <person name="Kirkbride R."/>
            <person name="Jenkins J."/>
            <person name="Plott C."/>
            <person name="Lovell J."/>
            <person name="Lin Y.-M."/>
            <person name="Vaughn R."/>
            <person name="Liu B."/>
            <person name="Li W."/>
            <person name="Simpson S."/>
            <person name="Scheffler B."/>
            <person name="Saski C."/>
            <person name="Grover C."/>
            <person name="Hu G."/>
            <person name="Conover J."/>
            <person name="Carlson J."/>
            <person name="Shu S."/>
            <person name="Boston L."/>
            <person name="Williams M."/>
            <person name="Peterson D."/>
            <person name="Mcgee K."/>
            <person name="Jones D."/>
            <person name="Wendel J."/>
            <person name="Stelly D."/>
            <person name="Grimwood J."/>
            <person name="Schmutz J."/>
        </authorList>
    </citation>
    <scope>NUCLEOTIDE SEQUENCE [LARGE SCALE GENOMIC DNA]</scope>
    <source>
        <strain evidence="2">1808015.09</strain>
    </source>
</reference>
<dbReference type="EMBL" id="CM017698">
    <property type="protein sequence ID" value="TYG96889.1"/>
    <property type="molecule type" value="Genomic_DNA"/>
</dbReference>
<keyword evidence="1" id="KW-0472">Membrane</keyword>
<evidence type="ECO:0000313" key="3">
    <source>
        <dbReference type="Proteomes" id="UP000323506"/>
    </source>
</evidence>
<accession>A0A5D2EV84</accession>
<feature type="transmembrane region" description="Helical" evidence="1">
    <location>
        <begin position="48"/>
        <end position="69"/>
    </location>
</feature>
<sequence>MEIKEREEIVLKKKKKEGGDPKIVSHADFSRNQIEKNTPKVDLRFYSLYFHFSFSCFFNVSFIFYTNLIKQRYKKNANKMKEEGFSLDPAPSPRRRSPPLRSAWLSQKGGIDCILKKNVCK</sequence>